<gene>
    <name evidence="13" type="ORF">N7509_004921</name>
</gene>
<dbReference type="PROSITE" id="PS52012">
    <property type="entry name" value="CFEM"/>
    <property type="match status" value="1"/>
</dbReference>
<dbReference type="GO" id="GO:0005576">
    <property type="term" value="C:extracellular region"/>
    <property type="evidence" value="ECO:0007669"/>
    <property type="project" value="UniProtKB-SubCell"/>
</dbReference>
<feature type="signal peptide" evidence="11">
    <location>
        <begin position="1"/>
        <end position="16"/>
    </location>
</feature>
<dbReference type="EMBL" id="JAPZBU010000006">
    <property type="protein sequence ID" value="KAJ5396808.1"/>
    <property type="molecule type" value="Genomic_DNA"/>
</dbReference>
<evidence type="ECO:0000256" key="2">
    <source>
        <dbReference type="ARBA" id="ARBA00004613"/>
    </source>
</evidence>
<evidence type="ECO:0000256" key="9">
    <source>
        <dbReference type="PROSITE-ProRule" id="PRU01356"/>
    </source>
</evidence>
<evidence type="ECO:0000259" key="12">
    <source>
        <dbReference type="PROSITE" id="PS52012"/>
    </source>
</evidence>
<dbReference type="GO" id="GO:0046872">
    <property type="term" value="F:metal ion binding"/>
    <property type="evidence" value="ECO:0007669"/>
    <property type="project" value="UniProtKB-UniRule"/>
</dbReference>
<evidence type="ECO:0000256" key="5">
    <source>
        <dbReference type="ARBA" id="ARBA00022622"/>
    </source>
</evidence>
<reference evidence="13" key="2">
    <citation type="journal article" date="2023" name="IMA Fungus">
        <title>Comparative genomic study of the Penicillium genus elucidates a diverse pangenome and 15 lateral gene transfer events.</title>
        <authorList>
            <person name="Petersen C."/>
            <person name="Sorensen T."/>
            <person name="Nielsen M.R."/>
            <person name="Sondergaard T.E."/>
            <person name="Sorensen J.L."/>
            <person name="Fitzpatrick D.A."/>
            <person name="Frisvad J.C."/>
            <person name="Nielsen K.L."/>
        </authorList>
    </citation>
    <scope>NUCLEOTIDE SEQUENCE</scope>
    <source>
        <strain evidence="13">IBT 29677</strain>
    </source>
</reference>
<feature type="domain" description="CFEM" evidence="12">
    <location>
        <begin position="271"/>
        <end position="384"/>
    </location>
</feature>
<evidence type="ECO:0000313" key="13">
    <source>
        <dbReference type="EMBL" id="KAJ5396808.1"/>
    </source>
</evidence>
<dbReference type="RefSeq" id="XP_056488860.1">
    <property type="nucleotide sequence ID" value="XM_056629558.1"/>
</dbReference>
<dbReference type="InterPro" id="IPR008427">
    <property type="entry name" value="Extracellular_membr_CFEM_dom"/>
</dbReference>
<feature type="compositionally biased region" description="Pro residues" evidence="10">
    <location>
        <begin position="186"/>
        <end position="195"/>
    </location>
</feature>
<keyword evidence="5" id="KW-0325">Glycoprotein</keyword>
<evidence type="ECO:0000256" key="6">
    <source>
        <dbReference type="ARBA" id="ARBA00022729"/>
    </source>
</evidence>
<keyword evidence="4" id="KW-0964">Secreted</keyword>
<keyword evidence="9" id="KW-0408">Iron</keyword>
<dbReference type="OrthoDB" id="5431405at2759"/>
<dbReference type="AlphaFoldDB" id="A0A9W9W1G0"/>
<keyword evidence="14" id="KW-1185">Reference proteome</keyword>
<dbReference type="GO" id="GO:0098552">
    <property type="term" value="C:side of membrane"/>
    <property type="evidence" value="ECO:0007669"/>
    <property type="project" value="UniProtKB-KW"/>
</dbReference>
<feature type="binding site" description="axial binding residue" evidence="9">
    <location>
        <position position="318"/>
    </location>
    <ligand>
        <name>heme</name>
        <dbReference type="ChEBI" id="CHEBI:30413"/>
    </ligand>
    <ligandPart>
        <name>Fe</name>
        <dbReference type="ChEBI" id="CHEBI:18248"/>
    </ligandPart>
</feature>
<evidence type="ECO:0000313" key="14">
    <source>
        <dbReference type="Proteomes" id="UP001147747"/>
    </source>
</evidence>
<evidence type="ECO:0000256" key="3">
    <source>
        <dbReference type="ARBA" id="ARBA00010031"/>
    </source>
</evidence>
<evidence type="ECO:0000256" key="1">
    <source>
        <dbReference type="ARBA" id="ARBA00004589"/>
    </source>
</evidence>
<evidence type="ECO:0000256" key="4">
    <source>
        <dbReference type="ARBA" id="ARBA00022525"/>
    </source>
</evidence>
<keyword evidence="5" id="KW-0336">GPI-anchor</keyword>
<evidence type="ECO:0000256" key="11">
    <source>
        <dbReference type="SAM" id="SignalP"/>
    </source>
</evidence>
<keyword evidence="7" id="KW-1015">Disulfide bond</keyword>
<protein>
    <recommendedName>
        <fullName evidence="12">CFEM domain-containing protein</fullName>
    </recommendedName>
</protein>
<comment type="subcellular location">
    <subcellularLocation>
        <location evidence="1">Membrane</location>
        <topology evidence="1">Lipid-anchor</topology>
        <topology evidence="1">GPI-anchor</topology>
    </subcellularLocation>
    <subcellularLocation>
        <location evidence="2">Secreted</location>
    </subcellularLocation>
</comment>
<evidence type="ECO:0000256" key="8">
    <source>
        <dbReference type="ARBA" id="ARBA00023288"/>
    </source>
</evidence>
<feature type="chain" id="PRO_5040842986" description="CFEM domain-containing protein" evidence="11">
    <location>
        <begin position="17"/>
        <end position="503"/>
    </location>
</feature>
<keyword evidence="9" id="KW-0349">Heme</keyword>
<evidence type="ECO:0000256" key="7">
    <source>
        <dbReference type="ARBA" id="ARBA00023157"/>
    </source>
</evidence>
<feature type="region of interest" description="Disordered" evidence="10">
    <location>
        <begin position="180"/>
        <end position="201"/>
    </location>
</feature>
<comment type="caution">
    <text evidence="9">Lacks conserved residue(s) required for the propagation of feature annotation.</text>
</comment>
<keyword evidence="6 11" id="KW-0732">Signal</keyword>
<proteinExistence type="inferred from homology"/>
<comment type="similarity">
    <text evidence="3">Belongs to the RBT5 family.</text>
</comment>
<dbReference type="Pfam" id="PF05730">
    <property type="entry name" value="CFEM"/>
    <property type="match status" value="1"/>
</dbReference>
<reference evidence="13" key="1">
    <citation type="submission" date="2022-12" db="EMBL/GenBank/DDBJ databases">
        <authorList>
            <person name="Petersen C."/>
        </authorList>
    </citation>
    <scope>NUCLEOTIDE SEQUENCE</scope>
    <source>
        <strain evidence="13">IBT 29677</strain>
    </source>
</reference>
<name>A0A9W9W1G0_9EURO</name>
<dbReference type="GeneID" id="81368538"/>
<keyword evidence="5" id="KW-0472">Membrane</keyword>
<keyword evidence="9" id="KW-0479">Metal-binding</keyword>
<sequence length="503" mass="53355">MKTVAVLSMLSASVLAHPSGLWWGTDTCYPSPENTDNSCLEPQRDGFKWSDLADGDNWSYEGFNFVGFSPRDVCNASNGKCIEAKLSRDDGYAVRIEATEAPFSVEKFHLSTSRETLLRLNYEMADGSTCHELASSSPDGVDVVNQQCGGAVAVEFTLPEDSKFGECDLNIHEISFDCSDGSKPPGDLPPPSSKPHPPHVSTKTVILSAPVTFTSTITKSVVTHEVSTVWTTAEVTETHCPATATYCPGHSTVTSTYTRSTTFYPTSWEIATPSLVSSSISTATATPDSSVVPAPCPEVVPKCINTWLSIPKCDSNSDAACFCPSSEFTGNVDSCIHAWAKSDQERDSALSYFAGICAPYVPQNPGLIDIVPTSTSSASQTSQVMTSMQSITPAVTDSHTTPCTTVTWSTQTVTVPRVEFTTIPMGSTTSVCLVAATVTPTGYSSSAKTSCSSFKTITTVIPCACETSDVTTTAVSSPTETPPIPTLVPSHLPTTPLLSELLC</sequence>
<comment type="caution">
    <text evidence="13">The sequence shown here is derived from an EMBL/GenBank/DDBJ whole genome shotgun (WGS) entry which is preliminary data.</text>
</comment>
<dbReference type="Proteomes" id="UP001147747">
    <property type="component" value="Unassembled WGS sequence"/>
</dbReference>
<organism evidence="13 14">
    <name type="scientific">Penicillium cosmopolitanum</name>
    <dbReference type="NCBI Taxonomy" id="1131564"/>
    <lineage>
        <taxon>Eukaryota</taxon>
        <taxon>Fungi</taxon>
        <taxon>Dikarya</taxon>
        <taxon>Ascomycota</taxon>
        <taxon>Pezizomycotina</taxon>
        <taxon>Eurotiomycetes</taxon>
        <taxon>Eurotiomycetidae</taxon>
        <taxon>Eurotiales</taxon>
        <taxon>Aspergillaceae</taxon>
        <taxon>Penicillium</taxon>
    </lineage>
</organism>
<evidence type="ECO:0000256" key="10">
    <source>
        <dbReference type="SAM" id="MobiDB-lite"/>
    </source>
</evidence>
<accession>A0A9W9W1G0</accession>
<keyword evidence="8" id="KW-0449">Lipoprotein</keyword>